<feature type="compositionally biased region" description="Low complexity" evidence="1">
    <location>
        <begin position="29"/>
        <end position="40"/>
    </location>
</feature>
<protein>
    <submittedName>
        <fullName evidence="2">Putative ww rsp5 wwp protein</fullName>
    </submittedName>
</protein>
<organism evidence="2 3">
    <name type="scientific">Golovinomyces cichoracearum</name>
    <dbReference type="NCBI Taxonomy" id="62708"/>
    <lineage>
        <taxon>Eukaryota</taxon>
        <taxon>Fungi</taxon>
        <taxon>Dikarya</taxon>
        <taxon>Ascomycota</taxon>
        <taxon>Pezizomycotina</taxon>
        <taxon>Leotiomycetes</taxon>
        <taxon>Erysiphales</taxon>
        <taxon>Erysiphaceae</taxon>
        <taxon>Golovinomyces</taxon>
    </lineage>
</organism>
<feature type="compositionally biased region" description="Basic and acidic residues" evidence="1">
    <location>
        <begin position="16"/>
        <end position="28"/>
    </location>
</feature>
<proteinExistence type="predicted"/>
<dbReference type="Proteomes" id="UP000283383">
    <property type="component" value="Unassembled WGS sequence"/>
</dbReference>
<evidence type="ECO:0000256" key="1">
    <source>
        <dbReference type="SAM" id="MobiDB-lite"/>
    </source>
</evidence>
<sequence length="291" mass="32925">MDPSDPPPPYTSRPSYDNHNRNQTEDNLPRSSPSLSPSARRSMEDEFRPLPEHWIRQYDVRSGHQFFVDTSQIPPRSIWHHPYDDAVYISSLPQSERLQIENLGKRSHISLGTSTISPSIVQTQRDEDHESLSGIQSFGRRLKDAILNSTHDERIKARKDRERMEMELYHQHQHIRAKMSEAIRTGKPQLIGKDSEGKDVWIDAPKTCDSNRGGNYSSLLRASLTMSGREFCSRNKHVFNPYGSGLSHDSDSRYARPQAPYQRPIGIRYGGGMGLPLGVGIAGGMIGGLMF</sequence>
<feature type="region of interest" description="Disordered" evidence="1">
    <location>
        <begin position="1"/>
        <end position="44"/>
    </location>
</feature>
<dbReference type="STRING" id="62708.A0A420HKV0"/>
<reference evidence="2 3" key="1">
    <citation type="journal article" date="2018" name="BMC Genomics">
        <title>Comparative genome analyses reveal sequence features reflecting distinct modes of host-adaptation between dicot and monocot powdery mildew.</title>
        <authorList>
            <person name="Wu Y."/>
            <person name="Ma X."/>
            <person name="Pan Z."/>
            <person name="Kale S.D."/>
            <person name="Song Y."/>
            <person name="King H."/>
            <person name="Zhang Q."/>
            <person name="Presley C."/>
            <person name="Deng X."/>
            <person name="Wei C.I."/>
            <person name="Xiao S."/>
        </authorList>
    </citation>
    <scope>NUCLEOTIDE SEQUENCE [LARGE SCALE GENOMIC DNA]</scope>
    <source>
        <strain evidence="2">UMSG3</strain>
    </source>
</reference>
<accession>A0A420HKV0</accession>
<dbReference type="EMBL" id="MCBQ01018458">
    <property type="protein sequence ID" value="RKF58058.1"/>
    <property type="molecule type" value="Genomic_DNA"/>
</dbReference>
<dbReference type="AlphaFoldDB" id="A0A420HKV0"/>
<comment type="caution">
    <text evidence="2">The sequence shown here is derived from an EMBL/GenBank/DDBJ whole genome shotgun (WGS) entry which is preliminary data.</text>
</comment>
<name>A0A420HKV0_9PEZI</name>
<evidence type="ECO:0000313" key="3">
    <source>
        <dbReference type="Proteomes" id="UP000283383"/>
    </source>
</evidence>
<keyword evidence="3" id="KW-1185">Reference proteome</keyword>
<gene>
    <name evidence="2" type="ORF">GcM3_184030</name>
</gene>
<evidence type="ECO:0000313" key="2">
    <source>
        <dbReference type="EMBL" id="RKF58058.1"/>
    </source>
</evidence>
<feature type="compositionally biased region" description="Pro residues" evidence="1">
    <location>
        <begin position="1"/>
        <end position="11"/>
    </location>
</feature>